<dbReference type="EMBL" id="JACHIH010000041">
    <property type="protein sequence ID" value="MBB5049610.1"/>
    <property type="molecule type" value="Genomic_DNA"/>
</dbReference>
<dbReference type="InterPro" id="IPR017080">
    <property type="entry name" value="UCP036990_CBS_BON"/>
</dbReference>
<dbReference type="InterPro" id="IPR000644">
    <property type="entry name" value="CBS_dom"/>
</dbReference>
<keyword evidence="1 2" id="KW-0129">CBS domain</keyword>
<accession>A0A7W8E183</accession>
<proteinExistence type="predicted"/>
<dbReference type="PIRSF" id="PIRSF036990">
    <property type="entry name" value="UCP036990_CBS_BON"/>
    <property type="match status" value="1"/>
</dbReference>
<dbReference type="Gene3D" id="3.30.1340.30">
    <property type="match status" value="1"/>
</dbReference>
<feature type="domain" description="CBS" evidence="4">
    <location>
        <begin position="94"/>
        <end position="150"/>
    </location>
</feature>
<feature type="domain" description="CBS" evidence="4">
    <location>
        <begin position="7"/>
        <end position="65"/>
    </location>
</feature>
<organism evidence="5 6">
    <name type="scientific">Rhodopseudomonas rhenobacensis</name>
    <dbReference type="NCBI Taxonomy" id="87461"/>
    <lineage>
        <taxon>Bacteria</taxon>
        <taxon>Pseudomonadati</taxon>
        <taxon>Pseudomonadota</taxon>
        <taxon>Alphaproteobacteria</taxon>
        <taxon>Hyphomicrobiales</taxon>
        <taxon>Nitrobacteraceae</taxon>
        <taxon>Rhodopseudomonas</taxon>
    </lineage>
</organism>
<evidence type="ECO:0000256" key="2">
    <source>
        <dbReference type="PROSITE-ProRule" id="PRU00703"/>
    </source>
</evidence>
<feature type="domain" description="BON" evidence="3">
    <location>
        <begin position="156"/>
        <end position="223"/>
    </location>
</feature>
<name>A0A7W8E183_9BRAD</name>
<dbReference type="PANTHER" id="PTHR43080:SF26">
    <property type="entry name" value="REGULATORY PROTEIN"/>
    <property type="match status" value="1"/>
</dbReference>
<dbReference type="CDD" id="cd04586">
    <property type="entry name" value="CBS_pair_BON_assoc"/>
    <property type="match status" value="1"/>
</dbReference>
<dbReference type="AlphaFoldDB" id="A0A7W8E183"/>
<reference evidence="5 6" key="1">
    <citation type="submission" date="2020-08" db="EMBL/GenBank/DDBJ databases">
        <title>Genomic Encyclopedia of Type Strains, Phase IV (KMG-IV): sequencing the most valuable type-strain genomes for metagenomic binning, comparative biology and taxonomic classification.</title>
        <authorList>
            <person name="Goeker M."/>
        </authorList>
    </citation>
    <scope>NUCLEOTIDE SEQUENCE [LARGE SCALE GENOMIC DNA]</scope>
    <source>
        <strain evidence="5 6">DSM 12706</strain>
    </source>
</reference>
<evidence type="ECO:0000313" key="5">
    <source>
        <dbReference type="EMBL" id="MBB5049610.1"/>
    </source>
</evidence>
<dbReference type="Pfam" id="PF00571">
    <property type="entry name" value="CBS"/>
    <property type="match status" value="2"/>
</dbReference>
<dbReference type="PROSITE" id="PS51371">
    <property type="entry name" value="CBS"/>
    <property type="match status" value="2"/>
</dbReference>
<evidence type="ECO:0000256" key="1">
    <source>
        <dbReference type="ARBA" id="ARBA00023122"/>
    </source>
</evidence>
<dbReference type="Pfam" id="PF04972">
    <property type="entry name" value="BON"/>
    <property type="match status" value="1"/>
</dbReference>
<dbReference type="Gene3D" id="3.10.580.10">
    <property type="entry name" value="CBS-domain"/>
    <property type="match status" value="1"/>
</dbReference>
<dbReference type="InterPro" id="IPR007055">
    <property type="entry name" value="BON_dom"/>
</dbReference>
<evidence type="ECO:0000313" key="6">
    <source>
        <dbReference type="Proteomes" id="UP000542353"/>
    </source>
</evidence>
<dbReference type="SUPFAM" id="SSF54631">
    <property type="entry name" value="CBS-domain pair"/>
    <property type="match status" value="1"/>
</dbReference>
<evidence type="ECO:0000259" key="4">
    <source>
        <dbReference type="PROSITE" id="PS51371"/>
    </source>
</evidence>
<gene>
    <name evidence="5" type="ORF">HNR60_004391</name>
</gene>
<keyword evidence="6" id="KW-1185">Reference proteome</keyword>
<dbReference type="PANTHER" id="PTHR43080">
    <property type="entry name" value="CBS DOMAIN-CONTAINING PROTEIN CBSX3, MITOCHONDRIAL"/>
    <property type="match status" value="1"/>
</dbReference>
<sequence>MRAHQIMTKQVVTVSPDASIVDAANIMLSQHVSGLPVVNAAGELIGIISEGDFIRRAEIGTERKRGRWLRLLLGPGQSASDFVHEHGRKVGEIMTTHPHTVSAEATVAEIVKAMEKHHVKRLPVMQNGHMVGIVTRKNLLQAVANLARDVPAPSEADDQIRTRVTTAIEHNDWRPFGLSVIVRDGVVHLSGVITEERSRKAAIVAAENVCGVKEVHDHLCWVDTMSGFYLNSPEDDQISKAG</sequence>
<dbReference type="SMART" id="SM00116">
    <property type="entry name" value="CBS"/>
    <property type="match status" value="2"/>
</dbReference>
<protein>
    <submittedName>
        <fullName evidence="5">CBS-domain-containing membrane protein</fullName>
    </submittedName>
</protein>
<dbReference type="Proteomes" id="UP000542353">
    <property type="component" value="Unassembled WGS sequence"/>
</dbReference>
<dbReference type="InterPro" id="IPR046342">
    <property type="entry name" value="CBS_dom_sf"/>
</dbReference>
<dbReference type="InterPro" id="IPR051257">
    <property type="entry name" value="Diverse_CBS-Domain"/>
</dbReference>
<comment type="caution">
    <text evidence="5">The sequence shown here is derived from an EMBL/GenBank/DDBJ whole genome shotgun (WGS) entry which is preliminary data.</text>
</comment>
<dbReference type="PROSITE" id="PS50914">
    <property type="entry name" value="BON"/>
    <property type="match status" value="1"/>
</dbReference>
<evidence type="ECO:0000259" key="3">
    <source>
        <dbReference type="PROSITE" id="PS50914"/>
    </source>
</evidence>
<dbReference type="RefSeq" id="WP_184262060.1">
    <property type="nucleotide sequence ID" value="NZ_JACHIH010000041.1"/>
</dbReference>